<reference evidence="4 5" key="1">
    <citation type="submission" date="2016-10" db="EMBL/GenBank/DDBJ databases">
        <title>Comparative genomics of Bacillus thuringiensis reveals a path to pathogens against multiple invertebrate hosts.</title>
        <authorList>
            <person name="Zheng J."/>
            <person name="Gao Q."/>
            <person name="Liu H."/>
            <person name="Peng D."/>
            <person name="Ruan L."/>
            <person name="Sun M."/>
        </authorList>
    </citation>
    <scope>NUCLEOTIDE SEQUENCE [LARGE SCALE GENOMIC DNA]</scope>
    <source>
        <strain evidence="4">BGSC 4BW1</strain>
    </source>
</reference>
<name>A0A9X6LLK7_BACTU</name>
<protein>
    <recommendedName>
        <fullName evidence="6">Isocitrate dehydrogenase</fullName>
    </recommendedName>
</protein>
<evidence type="ECO:0008006" key="6">
    <source>
        <dbReference type="Google" id="ProtNLM"/>
    </source>
</evidence>
<keyword evidence="2" id="KW-0812">Transmembrane</keyword>
<feature type="transmembrane region" description="Helical" evidence="2">
    <location>
        <begin position="349"/>
        <end position="366"/>
    </location>
</feature>
<dbReference type="EMBL" id="MOOP01000074">
    <property type="protein sequence ID" value="OUB49615.1"/>
    <property type="molecule type" value="Genomic_DNA"/>
</dbReference>
<proteinExistence type="predicted"/>
<dbReference type="InterPro" id="IPR058112">
    <property type="entry name" value="CD3337_EF1877-like"/>
</dbReference>
<comment type="caution">
    <text evidence="4">The sequence shown here is derived from an EMBL/GenBank/DDBJ whole genome shotgun (WGS) entry which is preliminary data.</text>
</comment>
<evidence type="ECO:0000313" key="5">
    <source>
        <dbReference type="Proteomes" id="UP000195120"/>
    </source>
</evidence>
<evidence type="ECO:0000313" key="4">
    <source>
        <dbReference type="EMBL" id="OUB49615.1"/>
    </source>
</evidence>
<evidence type="ECO:0000256" key="1">
    <source>
        <dbReference type="SAM" id="MobiDB-lite"/>
    </source>
</evidence>
<keyword evidence="2" id="KW-0472">Membrane</keyword>
<feature type="transmembrane region" description="Helical" evidence="2">
    <location>
        <begin position="98"/>
        <end position="118"/>
    </location>
</feature>
<feature type="compositionally biased region" description="Basic and acidic residues" evidence="1">
    <location>
        <begin position="496"/>
        <end position="514"/>
    </location>
</feature>
<evidence type="ECO:0000256" key="3">
    <source>
        <dbReference type="SAM" id="SignalP"/>
    </source>
</evidence>
<sequence>MKKSLSLCMILVFLLMPLGSSVTLAEEEKKPEQTGARISENLFKGYTDDVYKGKYYEIDTESPKKDEKGTLEKIGGYFFGDDSVGQDIQRMIYSTCQWFVNLAFKLNIMLTQLTMFLVDQALNLDIVSGVADKLAASMQNISGIGEDEEGNVNFLSGGLFPSIISLMCVLSACYAAYVFFIKRQPTAGLNELVKTVLVIAFILVFIGNAGTVLKTANTISSEVSTTILAKATGTVAGDPGRSQKQAISSVKKQIWSILVERPYLFMQYGEDSKEKIGEERVNKLLKTAPGKDRNTIVDDEVKKQKNQMMKLDSVGDRMIFTIIYYIVNTFIGIPILVFCLLIVAFQLWFLVMSLIAPIVLAVALLPGHRKVIESWVTQWIRPLALKVLMSIMLVIIFTVSELLYVLPEAGLAGYVSTMVFQIIVFILCYIFRDSITASFKKTKNIYRTVTDISLMTENFANRGKEMAMDVGGAVSERVGNHFNSAAELVAAGDPEPIEKGETKEEEDKKPKLAKVDVPADLSAYEKNEESEEDEENSKSKQLISLQDNVQKEGEDVAEQNEQDMPEQQLARLDPEELEKALETAEEAGAIDTENQDQDREYASLGEFTDTTPLEENLEELPHLDIPQEHISDDIVPNDPVALDENVIPEIMPEQIGTEGVIYPQDTDIDVESPIQENITETPTISAPRETATIPDLTPAAVNPDGEIRPKQEIGIPVTPSEIANTNVGSMASQGVIETPIVSTPAETVTIPDLIPATITPDGEIRPQQEIGVPVLPSEIATSTITANTHVDAVVPQDVIETPSVSTPNETVTIPDLISATVSSDGKIEPRQEIEVQTPPVIPDAIAAGSEDWNLPTQEPKQLNHLDSMEDK</sequence>
<feature type="transmembrane region" description="Helical" evidence="2">
    <location>
        <begin position="411"/>
        <end position="431"/>
    </location>
</feature>
<dbReference type="AlphaFoldDB" id="A0A9X6LLK7"/>
<feature type="transmembrane region" description="Helical" evidence="2">
    <location>
        <begin position="192"/>
        <end position="213"/>
    </location>
</feature>
<dbReference type="NCBIfam" id="NF046089">
    <property type="entry name" value="CD3337_EF1877"/>
    <property type="match status" value="1"/>
</dbReference>
<gene>
    <name evidence="4" type="ORF">BK741_12080</name>
</gene>
<dbReference type="Proteomes" id="UP000195120">
    <property type="component" value="Unassembled WGS sequence"/>
</dbReference>
<keyword evidence="3" id="KW-0732">Signal</keyword>
<feature type="transmembrane region" description="Helical" evidence="2">
    <location>
        <begin position="318"/>
        <end position="343"/>
    </location>
</feature>
<feature type="signal peptide" evidence="3">
    <location>
        <begin position="1"/>
        <end position="25"/>
    </location>
</feature>
<feature type="region of interest" description="Disordered" evidence="1">
    <location>
        <begin position="848"/>
        <end position="871"/>
    </location>
</feature>
<feature type="region of interest" description="Disordered" evidence="1">
    <location>
        <begin position="585"/>
        <end position="618"/>
    </location>
</feature>
<feature type="compositionally biased region" description="Basic and acidic residues" evidence="1">
    <location>
        <begin position="861"/>
        <end position="871"/>
    </location>
</feature>
<organism evidence="4 5">
    <name type="scientific">Bacillus thuringiensis serovar iberica</name>
    <dbReference type="NCBI Taxonomy" id="180866"/>
    <lineage>
        <taxon>Bacteria</taxon>
        <taxon>Bacillati</taxon>
        <taxon>Bacillota</taxon>
        <taxon>Bacilli</taxon>
        <taxon>Bacillales</taxon>
        <taxon>Bacillaceae</taxon>
        <taxon>Bacillus</taxon>
        <taxon>Bacillus cereus group</taxon>
    </lineage>
</organism>
<dbReference type="RefSeq" id="WP_086401270.1">
    <property type="nucleotide sequence ID" value="NZ_MOOP01000074.1"/>
</dbReference>
<keyword evidence="2" id="KW-1133">Transmembrane helix</keyword>
<feature type="region of interest" description="Disordered" evidence="1">
    <location>
        <begin position="489"/>
        <end position="571"/>
    </location>
</feature>
<accession>A0A9X6LLK7</accession>
<feature type="transmembrane region" description="Helical" evidence="2">
    <location>
        <begin position="387"/>
        <end position="405"/>
    </location>
</feature>
<feature type="transmembrane region" description="Helical" evidence="2">
    <location>
        <begin position="159"/>
        <end position="180"/>
    </location>
</feature>
<evidence type="ECO:0000256" key="2">
    <source>
        <dbReference type="SAM" id="Phobius"/>
    </source>
</evidence>
<feature type="compositionally biased region" description="Acidic residues" evidence="1">
    <location>
        <begin position="555"/>
        <end position="564"/>
    </location>
</feature>
<feature type="chain" id="PRO_5040722174" description="Isocitrate dehydrogenase" evidence="3">
    <location>
        <begin position="26"/>
        <end position="871"/>
    </location>
</feature>